<keyword evidence="1 3" id="KW-0732">Signal</keyword>
<dbReference type="AlphaFoldDB" id="M5S3Y3"/>
<feature type="region of interest" description="Disordered" evidence="2">
    <location>
        <begin position="486"/>
        <end position="526"/>
    </location>
</feature>
<feature type="signal peptide" evidence="3">
    <location>
        <begin position="1"/>
        <end position="29"/>
    </location>
</feature>
<evidence type="ECO:0000256" key="3">
    <source>
        <dbReference type="SAM" id="SignalP"/>
    </source>
</evidence>
<organism evidence="5 6">
    <name type="scientific">Rhodopirellula maiorica SM1</name>
    <dbReference type="NCBI Taxonomy" id="1265738"/>
    <lineage>
        <taxon>Bacteria</taxon>
        <taxon>Pseudomonadati</taxon>
        <taxon>Planctomycetota</taxon>
        <taxon>Planctomycetia</taxon>
        <taxon>Pirellulales</taxon>
        <taxon>Pirellulaceae</taxon>
        <taxon>Novipirellula</taxon>
    </lineage>
</organism>
<sequence>MFLRPIGLVVRSSVIAIALMLLASGNAVAQNGKQRGGAGSRLGGYTSPPAVNNVPDHPFNIVVGRLTDCSGTVRVLVHSDVTAHLDYSDQSGKLSKQTKAQDLRAGQPFDFVIDSLDKDTRYFYRLVYKDDDETLQSDEYTFHTQRSPDSSFEFTVQADSHLDENTSGEVYLQTLENALADQPDFHFALGDTFMTGKYVKPELSQPQYLAQRYYLGHLCHSAALYFALGNHDGESGNRGSNVWATTTRKRFLPNPFPNEFFSGNEHREAEVELPENYYEFEWGNCQFIVLDPFRHTTVRNRGGQVDNWNWTLGEHQYQWLKKSLQRSDAPLRFVFLHHLVGGSDRNNRGGLEAAPLWEWGGKNEAGEDEFKQKRPNWSKPIHQLLVDHGVDVVFHGHDHMFIKQDLDGIVYQLVPQPGHPRSGTKSAQDYGYLSGDIQGSSGHVRVRVDGDSARVDYVRTYLPAAERGRNRNGDVTYSYMLSNNKDRGRGAIPVKQDKTRIGTPTGFDNGHSQTYRSSISTLDHQQ</sequence>
<proteinExistence type="predicted"/>
<feature type="compositionally biased region" description="Polar residues" evidence="2">
    <location>
        <begin position="510"/>
        <end position="526"/>
    </location>
</feature>
<dbReference type="GO" id="GO:0003993">
    <property type="term" value="F:acid phosphatase activity"/>
    <property type="evidence" value="ECO:0007669"/>
    <property type="project" value="InterPro"/>
</dbReference>
<feature type="compositionally biased region" description="Basic and acidic residues" evidence="2">
    <location>
        <begin position="486"/>
        <end position="500"/>
    </location>
</feature>
<dbReference type="EMBL" id="ANOG01000114">
    <property type="protein sequence ID" value="EMI22342.1"/>
    <property type="molecule type" value="Genomic_DNA"/>
</dbReference>
<evidence type="ECO:0000313" key="5">
    <source>
        <dbReference type="EMBL" id="EMI22342.1"/>
    </source>
</evidence>
<dbReference type="PANTHER" id="PTHR22953:SF153">
    <property type="entry name" value="PURPLE ACID PHOSPHATASE"/>
    <property type="match status" value="1"/>
</dbReference>
<dbReference type="PATRIC" id="fig|1265738.3.peg.732"/>
<feature type="domain" description="Calcineurin-like phosphoesterase" evidence="4">
    <location>
        <begin position="154"/>
        <end position="400"/>
    </location>
</feature>
<gene>
    <name evidence="5" type="ORF">RMSM_00732</name>
</gene>
<dbReference type="Gene3D" id="3.60.21.10">
    <property type="match status" value="1"/>
</dbReference>
<dbReference type="InterPro" id="IPR029052">
    <property type="entry name" value="Metallo-depent_PP-like"/>
</dbReference>
<reference evidence="5 6" key="1">
    <citation type="journal article" date="2013" name="Mar. Genomics">
        <title>Expression of sulfatases in Rhodopirellula baltica and the diversity of sulfatases in the genus Rhodopirellula.</title>
        <authorList>
            <person name="Wegner C.E."/>
            <person name="Richter-Heitmann T."/>
            <person name="Klindworth A."/>
            <person name="Klockow C."/>
            <person name="Richter M."/>
            <person name="Achstetter T."/>
            <person name="Glockner F.O."/>
            <person name="Harder J."/>
        </authorList>
    </citation>
    <scope>NUCLEOTIDE SEQUENCE [LARGE SCALE GENOMIC DNA]</scope>
    <source>
        <strain evidence="5 6">SM1</strain>
    </source>
</reference>
<evidence type="ECO:0000259" key="4">
    <source>
        <dbReference type="Pfam" id="PF00149"/>
    </source>
</evidence>
<accession>M5S3Y3</accession>
<dbReference type="InterPro" id="IPR039331">
    <property type="entry name" value="PAPs-like"/>
</dbReference>
<dbReference type="Pfam" id="PF00149">
    <property type="entry name" value="Metallophos"/>
    <property type="match status" value="1"/>
</dbReference>
<feature type="chain" id="PRO_5004071092" evidence="3">
    <location>
        <begin position="30"/>
        <end position="526"/>
    </location>
</feature>
<dbReference type="SUPFAM" id="SSF56300">
    <property type="entry name" value="Metallo-dependent phosphatases"/>
    <property type="match status" value="1"/>
</dbReference>
<dbReference type="OrthoDB" id="9809781at2"/>
<dbReference type="PANTHER" id="PTHR22953">
    <property type="entry name" value="ACID PHOSPHATASE RELATED"/>
    <property type="match status" value="1"/>
</dbReference>
<protein>
    <submittedName>
        <fullName evidence="5">Metallophosphoesterase</fullName>
    </submittedName>
</protein>
<dbReference type="InterPro" id="IPR004843">
    <property type="entry name" value="Calcineurin-like_PHP"/>
</dbReference>
<name>M5S3Y3_9BACT</name>
<comment type="caution">
    <text evidence="5">The sequence shown here is derived from an EMBL/GenBank/DDBJ whole genome shotgun (WGS) entry which is preliminary data.</text>
</comment>
<keyword evidence="6" id="KW-1185">Reference proteome</keyword>
<dbReference type="Proteomes" id="UP000011991">
    <property type="component" value="Unassembled WGS sequence"/>
</dbReference>
<evidence type="ECO:0000256" key="1">
    <source>
        <dbReference type="ARBA" id="ARBA00022729"/>
    </source>
</evidence>
<evidence type="ECO:0000256" key="2">
    <source>
        <dbReference type="SAM" id="MobiDB-lite"/>
    </source>
</evidence>
<evidence type="ECO:0000313" key="6">
    <source>
        <dbReference type="Proteomes" id="UP000011991"/>
    </source>
</evidence>